<gene>
    <name evidence="9" type="ORF">BECKFW1821B_GA0114236_10626</name>
</gene>
<evidence type="ECO:0000256" key="1">
    <source>
        <dbReference type="ARBA" id="ARBA00001974"/>
    </source>
</evidence>
<keyword evidence="4 5" id="KW-0274">FAD</keyword>
<feature type="domain" description="Fluoroacetyl-CoA-specific thioesterase-like" evidence="8">
    <location>
        <begin position="21"/>
        <end position="120"/>
    </location>
</feature>
<dbReference type="PANTHER" id="PTHR43884">
    <property type="entry name" value="ACYL-COA DEHYDROGENASE"/>
    <property type="match status" value="1"/>
</dbReference>
<evidence type="ECO:0000259" key="7">
    <source>
        <dbReference type="Pfam" id="PF02770"/>
    </source>
</evidence>
<comment type="cofactor">
    <cofactor evidence="1 5">
        <name>FAD</name>
        <dbReference type="ChEBI" id="CHEBI:57692"/>
    </cofactor>
</comment>
<dbReference type="InterPro" id="IPR029069">
    <property type="entry name" value="HotDog_dom_sf"/>
</dbReference>
<dbReference type="InterPro" id="IPR046373">
    <property type="entry name" value="Acyl-CoA_Oxase/DH_mid-dom_sf"/>
</dbReference>
<dbReference type="Gene3D" id="2.40.110.10">
    <property type="entry name" value="Butyryl-CoA Dehydrogenase, subunit A, domain 2"/>
    <property type="match status" value="1"/>
</dbReference>
<evidence type="ECO:0000256" key="5">
    <source>
        <dbReference type="RuleBase" id="RU362125"/>
    </source>
</evidence>
<dbReference type="CDD" id="cd03440">
    <property type="entry name" value="hot_dog"/>
    <property type="match status" value="1"/>
</dbReference>
<evidence type="ECO:0000259" key="8">
    <source>
        <dbReference type="Pfam" id="PF22636"/>
    </source>
</evidence>
<dbReference type="SUPFAM" id="SSF47203">
    <property type="entry name" value="Acyl-CoA dehydrogenase C-terminal domain-like"/>
    <property type="match status" value="1"/>
</dbReference>
<dbReference type="Pfam" id="PF02770">
    <property type="entry name" value="Acyl-CoA_dh_M"/>
    <property type="match status" value="1"/>
</dbReference>
<dbReference type="AlphaFoldDB" id="A0A450T3L9"/>
<protein>
    <submittedName>
        <fullName evidence="9">Acyl-CoA dehydrogenase</fullName>
    </submittedName>
</protein>
<dbReference type="InterPro" id="IPR036250">
    <property type="entry name" value="AcylCo_DH-like_C"/>
</dbReference>
<dbReference type="InterPro" id="IPR037069">
    <property type="entry name" value="AcylCoA_DH/ox_N_sf"/>
</dbReference>
<dbReference type="GO" id="GO:0003995">
    <property type="term" value="F:acyl-CoA dehydrogenase activity"/>
    <property type="evidence" value="ECO:0007669"/>
    <property type="project" value="TreeGrafter"/>
</dbReference>
<dbReference type="Gene3D" id="1.20.140.10">
    <property type="entry name" value="Butyryl-CoA Dehydrogenase, subunit A, domain 3"/>
    <property type="match status" value="1"/>
</dbReference>
<comment type="similarity">
    <text evidence="2 5">Belongs to the acyl-CoA dehydrogenase family.</text>
</comment>
<dbReference type="InterPro" id="IPR054485">
    <property type="entry name" value="FlK-like_dom"/>
</dbReference>
<dbReference type="GO" id="GO:0050660">
    <property type="term" value="F:flavin adenine dinucleotide binding"/>
    <property type="evidence" value="ECO:0007669"/>
    <property type="project" value="InterPro"/>
</dbReference>
<dbReference type="Gene3D" id="3.10.129.10">
    <property type="entry name" value="Hotdog Thioesterase"/>
    <property type="match status" value="1"/>
</dbReference>
<keyword evidence="3 5" id="KW-0285">Flavoprotein</keyword>
<dbReference type="CDD" id="cd00567">
    <property type="entry name" value="ACAD"/>
    <property type="match status" value="1"/>
</dbReference>
<name>A0A450T3L9_9GAMM</name>
<dbReference type="Gene3D" id="1.10.540.10">
    <property type="entry name" value="Acyl-CoA dehydrogenase/oxidase, N-terminal domain"/>
    <property type="match status" value="1"/>
</dbReference>
<keyword evidence="5" id="KW-0560">Oxidoreductase</keyword>
<reference evidence="9" key="1">
    <citation type="submission" date="2019-02" db="EMBL/GenBank/DDBJ databases">
        <authorList>
            <person name="Gruber-Vodicka R. H."/>
            <person name="Seah K. B. B."/>
        </authorList>
    </citation>
    <scope>NUCLEOTIDE SEQUENCE</scope>
    <source>
        <strain evidence="9">BECK_BZ106</strain>
    </source>
</reference>
<dbReference type="InterPro" id="IPR009100">
    <property type="entry name" value="AcylCoA_DH/oxidase_NM_dom_sf"/>
</dbReference>
<dbReference type="EMBL" id="CAADFD010000062">
    <property type="protein sequence ID" value="VFJ60948.1"/>
    <property type="molecule type" value="Genomic_DNA"/>
</dbReference>
<dbReference type="Pfam" id="PF22636">
    <property type="entry name" value="FlK"/>
    <property type="match status" value="1"/>
</dbReference>
<proteinExistence type="inferred from homology"/>
<evidence type="ECO:0000256" key="4">
    <source>
        <dbReference type="ARBA" id="ARBA00022827"/>
    </source>
</evidence>
<evidence type="ECO:0000256" key="2">
    <source>
        <dbReference type="ARBA" id="ARBA00009347"/>
    </source>
</evidence>
<dbReference type="InterPro" id="IPR006091">
    <property type="entry name" value="Acyl-CoA_Oxase/DH_mid-dom"/>
</dbReference>
<dbReference type="InterPro" id="IPR009075">
    <property type="entry name" value="AcylCo_DH/oxidase_C"/>
</dbReference>
<dbReference type="SUPFAM" id="SSF54637">
    <property type="entry name" value="Thioesterase/thiol ester dehydrase-isomerase"/>
    <property type="match status" value="1"/>
</dbReference>
<evidence type="ECO:0000259" key="6">
    <source>
        <dbReference type="Pfam" id="PF00441"/>
    </source>
</evidence>
<dbReference type="SUPFAM" id="SSF56645">
    <property type="entry name" value="Acyl-CoA dehydrogenase NM domain-like"/>
    <property type="match status" value="1"/>
</dbReference>
<sequence>MSSKHHIRINMVFHRHFLIEAEHCISRIEPSMPSVLGTYVIVQWMETAAAELVHPRIEEGYISVGGKVSIEHTVPVPMGKTVDINAKVVEVDGNSIRFAIRAEWNGKKIAQADHWRSVMPMKLFNRLMPDDEGTATASFEEIRRRFIEIGLRCEKEDIVTAREHARLPEGLWKELADNRIFECSANRAASRRQLYNLAAALEGLCYALQDVGIAMSLGSQVGLCLPFIVRCRDTELKRVCLEPVQSGEQVVAFAITEPHGGSDAYNLQTRLSRHVDDGRLVLNGRKWNITNIPEARWIVTIANDTENSAPVAILVDVHWKGVLTSPHKTIGMRGSPIGSVDFENVTIPENYLLTNEGEGKRLVQEAFLRERILAPFLVLGTVDRLCDRIISYARRREVFRKPISNYQYIQKRFTDAKIIIETTRAMAIRTLEKFVRGEKVSMEASISKIFSTNAYNEVVTHMLKVCGSHGYQEQDDIGRLLLDSVGMVIAGGTDEVHRKVIFQEMLMESFRRRKSLPDLPLSCLSSDNPAPSELFRLEKTS</sequence>
<accession>A0A450T3L9</accession>
<evidence type="ECO:0000313" key="9">
    <source>
        <dbReference type="EMBL" id="VFJ60948.1"/>
    </source>
</evidence>
<organism evidence="9">
    <name type="scientific">Candidatus Kentrum sp. FW</name>
    <dbReference type="NCBI Taxonomy" id="2126338"/>
    <lineage>
        <taxon>Bacteria</taxon>
        <taxon>Pseudomonadati</taxon>
        <taxon>Pseudomonadota</taxon>
        <taxon>Gammaproteobacteria</taxon>
        <taxon>Candidatus Kentrum</taxon>
    </lineage>
</organism>
<feature type="domain" description="Acyl-CoA dehydrogenase/oxidase C-terminal" evidence="6">
    <location>
        <begin position="357"/>
        <end position="505"/>
    </location>
</feature>
<dbReference type="Pfam" id="PF00441">
    <property type="entry name" value="Acyl-CoA_dh_1"/>
    <property type="match status" value="1"/>
</dbReference>
<evidence type="ECO:0000256" key="3">
    <source>
        <dbReference type="ARBA" id="ARBA00022630"/>
    </source>
</evidence>
<dbReference type="PANTHER" id="PTHR43884:SF12">
    <property type="entry name" value="ISOVALERYL-COA DEHYDROGENASE, MITOCHONDRIAL-RELATED"/>
    <property type="match status" value="1"/>
</dbReference>
<feature type="domain" description="Acyl-CoA oxidase/dehydrogenase middle" evidence="7">
    <location>
        <begin position="252"/>
        <end position="345"/>
    </location>
</feature>